<protein>
    <submittedName>
        <fullName evidence="1">Uncharacterized protein</fullName>
    </submittedName>
</protein>
<sequence length="411" mass="46730">MTLKTKLNRIHSIFKNDLEHRKDSTACIASSPKIRDKNAPLHLILFIGHHKVGSTSLQDFLARNYISLAREGILYPFIDFEGLSYAASLASGHSQIDGALPINIREPHNALAFRMMAEATKREVPSYHENLPARRQMFVAIKNQIRFNNPHTVILAAEVFANFNAVEPRLIRNLLSHFPDANITLVSTLRRIDEYIASWHGQRLKFGHSLPRLADNGMGAYETSIHFDYKLMLEGWVNALPNAKIILRNYTQVQQNGGSVADFFDQTGLKLPKESEPERRVNDSLHRATYEIARRGNHDLAAGKAKLLRKALRKAASECDLPPSNQIELFGPKNREKLVLDFQPIDSYIAKISGNSSFFPDLEKANTSLPYCEIECAKKVLEYLHCNQEILPDQELQQYIYELKTSFNNYS</sequence>
<organism evidence="1 2">
    <name type="scientific">Donghicola eburneus</name>
    <dbReference type="NCBI Taxonomy" id="393278"/>
    <lineage>
        <taxon>Bacteria</taxon>
        <taxon>Pseudomonadati</taxon>
        <taxon>Pseudomonadota</taxon>
        <taxon>Alphaproteobacteria</taxon>
        <taxon>Rhodobacterales</taxon>
        <taxon>Roseobacteraceae</taxon>
        <taxon>Donghicola</taxon>
    </lineage>
</organism>
<reference evidence="2" key="1">
    <citation type="submission" date="2016-09" db="EMBL/GenBank/DDBJ databases">
        <authorList>
            <person name="Wibberg D."/>
        </authorList>
    </citation>
    <scope>NUCLEOTIDE SEQUENCE [LARGE SCALE GENOMIC DNA]</scope>
</reference>
<evidence type="ECO:0000313" key="2">
    <source>
        <dbReference type="Proteomes" id="UP000184085"/>
    </source>
</evidence>
<dbReference type="EMBL" id="FMJB01000014">
    <property type="protein sequence ID" value="SCM65989.1"/>
    <property type="molecule type" value="Genomic_DNA"/>
</dbReference>
<evidence type="ECO:0000313" key="1">
    <source>
        <dbReference type="EMBL" id="SCM65989.1"/>
    </source>
</evidence>
<dbReference type="AlphaFoldDB" id="A0A1M4MUY3"/>
<accession>A0A1M4MUY3</accession>
<proteinExistence type="predicted"/>
<keyword evidence="2" id="KW-1185">Reference proteome</keyword>
<dbReference type="RefSeq" id="WP_072702528.1">
    <property type="nucleotide sequence ID" value="NZ_FMJB01000014.1"/>
</dbReference>
<gene>
    <name evidence="1" type="ORF">KARMA_0161</name>
</gene>
<name>A0A1M4MUY3_9RHOB</name>
<dbReference type="SUPFAM" id="SSF52540">
    <property type="entry name" value="P-loop containing nucleoside triphosphate hydrolases"/>
    <property type="match status" value="1"/>
</dbReference>
<dbReference type="InterPro" id="IPR027417">
    <property type="entry name" value="P-loop_NTPase"/>
</dbReference>
<dbReference type="Proteomes" id="UP000184085">
    <property type="component" value="Unassembled WGS sequence"/>
</dbReference>